<accession>A0ACB5UMS0</accession>
<dbReference type="EMBL" id="BTPU01000053">
    <property type="protein sequence ID" value="GMQ63834.1"/>
    <property type="molecule type" value="Genomic_DNA"/>
</dbReference>
<name>A0ACB5UMS0_9FIRM</name>
<protein>
    <submittedName>
        <fullName evidence="1">Uncharacterized protein</fullName>
    </submittedName>
</protein>
<proteinExistence type="predicted"/>
<dbReference type="Proteomes" id="UP001374599">
    <property type="component" value="Unassembled WGS sequence"/>
</dbReference>
<evidence type="ECO:0000313" key="1">
    <source>
        <dbReference type="EMBL" id="GMQ63834.1"/>
    </source>
</evidence>
<reference evidence="1" key="1">
    <citation type="submission" date="2023-09" db="EMBL/GenBank/DDBJ databases">
        <title>Vallitalea sediminicola and Vallitalea maricola sp. nov., anaerobic bacteria isolated from marine sediment.</title>
        <authorList>
            <person name="Hirano S."/>
            <person name="Maeda A."/>
            <person name="Terahara T."/>
            <person name="Mori K."/>
            <person name="Hamada M."/>
            <person name="Matsumoto R."/>
            <person name="Kobayashi T."/>
        </authorList>
    </citation>
    <scope>NUCLEOTIDE SEQUENCE</scope>
    <source>
        <strain evidence="1">AN17-2</strain>
    </source>
</reference>
<organism evidence="1 2">
    <name type="scientific">Vallitalea maricola</name>
    <dbReference type="NCBI Taxonomy" id="3074433"/>
    <lineage>
        <taxon>Bacteria</taxon>
        <taxon>Bacillati</taxon>
        <taxon>Bacillota</taxon>
        <taxon>Clostridia</taxon>
        <taxon>Lachnospirales</taxon>
        <taxon>Vallitaleaceae</taxon>
        <taxon>Vallitalea</taxon>
    </lineage>
</organism>
<comment type="caution">
    <text evidence="1">The sequence shown here is derived from an EMBL/GenBank/DDBJ whole genome shotgun (WGS) entry which is preliminary data.</text>
</comment>
<sequence>MSILYHFSVLDAEKNNILAEDIIHYCFDSREDNFRSDLRMFGENLEKEPSKIKGQRFVKLMKEYVKNNNVTTYEQLYEKTSKYIVEDIREIREAYKPEADISVCIYRGLMWNNLFAEILNKNEDILEVMKLRIEIASIHPDAGFPKYRMNATCTKNDERRFLTRVLSDVYNNLEKNPIVNWFEKRGGSVNEFKIEEGKVDEQRLIWGFERHKGIKIKTSKSFWNKTKDCWWSYLENQITELSDNKPYEIVTYDVILHPKWFEETNTVLEGVYESTAHWM</sequence>
<evidence type="ECO:0000313" key="2">
    <source>
        <dbReference type="Proteomes" id="UP001374599"/>
    </source>
</evidence>
<keyword evidence="2" id="KW-1185">Reference proteome</keyword>
<gene>
    <name evidence="1" type="ORF">AN2V17_30700</name>
</gene>